<dbReference type="EMBL" id="HG970333">
    <property type="protein sequence ID" value="SCB65757.1"/>
    <property type="molecule type" value="Genomic_DNA"/>
</dbReference>
<dbReference type="STRING" id="229533.A0A1C3YML7"/>
<keyword evidence="1" id="KW-1133">Transmembrane helix</keyword>
<feature type="transmembrane region" description="Helical" evidence="1">
    <location>
        <begin position="26"/>
        <end position="46"/>
    </location>
</feature>
<name>A0A1C3YML7_GIBZE</name>
<reference evidence="2 3" key="3">
    <citation type="journal article" date="2015" name="BMC Genomics">
        <title>The completed genome sequence of the pathogenic ascomycete fungus Fusarium graminearum.</title>
        <authorList>
            <person name="King R."/>
            <person name="Urban M."/>
            <person name="Hammond-Kosack M.C."/>
            <person name="Hassani-Pak K."/>
            <person name="Hammond-Kosack K.E."/>
        </authorList>
    </citation>
    <scope>NUCLEOTIDE SEQUENCE [LARGE SCALE GENOMIC DNA]</scope>
    <source>
        <strain evidence="3">ATCC MYA-4620 / CBS 123657 / FGSC 9075 / NRRL 31084 / PH-1</strain>
    </source>
</reference>
<evidence type="ECO:0000313" key="2">
    <source>
        <dbReference type="EMBL" id="SCB65757.1"/>
    </source>
</evidence>
<dbReference type="eggNOG" id="ENOG502SGG8">
    <property type="taxonomic scope" value="Eukaryota"/>
</dbReference>
<dbReference type="Proteomes" id="UP000070720">
    <property type="component" value="Chromosome 2"/>
</dbReference>
<reference evidence="3" key="1">
    <citation type="journal article" date="2007" name="Science">
        <title>The Fusarium graminearum genome reveals a link between localized polymorphism and pathogen specialization.</title>
        <authorList>
            <person name="Cuomo C.A."/>
            <person name="Gueldener U."/>
            <person name="Xu J.-R."/>
            <person name="Trail F."/>
            <person name="Turgeon B.G."/>
            <person name="Di Pietro A."/>
            <person name="Walton J.D."/>
            <person name="Ma L.-J."/>
            <person name="Baker S.E."/>
            <person name="Rep M."/>
            <person name="Adam G."/>
            <person name="Antoniw J."/>
            <person name="Baldwin T."/>
            <person name="Calvo S.E."/>
            <person name="Chang Y.-L."/>
            <person name="DeCaprio D."/>
            <person name="Gale L.R."/>
            <person name="Gnerre S."/>
            <person name="Goswami R.S."/>
            <person name="Hammond-Kosack K."/>
            <person name="Harris L.J."/>
            <person name="Hilburn K."/>
            <person name="Kennell J.C."/>
            <person name="Kroken S."/>
            <person name="Magnuson J.K."/>
            <person name="Mannhaupt G."/>
            <person name="Mauceli E.W."/>
            <person name="Mewes H.-W."/>
            <person name="Mitterbauer R."/>
            <person name="Muehlbauer G."/>
            <person name="Muensterkoetter M."/>
            <person name="Nelson D."/>
            <person name="O'Donnell K."/>
            <person name="Ouellet T."/>
            <person name="Qi W."/>
            <person name="Quesneville H."/>
            <person name="Roncero M.I.G."/>
            <person name="Seong K.-Y."/>
            <person name="Tetko I.V."/>
            <person name="Urban M."/>
            <person name="Waalwijk C."/>
            <person name="Ward T.J."/>
            <person name="Yao J."/>
            <person name="Birren B.W."/>
            <person name="Kistler H.C."/>
        </authorList>
    </citation>
    <scope>NUCLEOTIDE SEQUENCE [LARGE SCALE GENOMIC DNA]</scope>
    <source>
        <strain evidence="3">ATCC MYA-4620 / CBS 123657 / FGSC 9075 / NRRL 31084 / PH-1</strain>
    </source>
</reference>
<dbReference type="PANTHER" id="PTHR39603:SF1">
    <property type="entry name" value="CYANOVIRIN-N DOMAIN-CONTAINING PROTEIN"/>
    <property type="match status" value="1"/>
</dbReference>
<organism evidence="2 3">
    <name type="scientific">Gibberella zeae (strain ATCC MYA-4620 / CBS 123657 / FGSC 9075 / NRRL 31084 / PH-1)</name>
    <name type="common">Wheat head blight fungus</name>
    <name type="synonym">Fusarium graminearum</name>
    <dbReference type="NCBI Taxonomy" id="229533"/>
    <lineage>
        <taxon>Eukaryota</taxon>
        <taxon>Fungi</taxon>
        <taxon>Dikarya</taxon>
        <taxon>Ascomycota</taxon>
        <taxon>Pezizomycotina</taxon>
        <taxon>Sordariomycetes</taxon>
        <taxon>Hypocreomycetidae</taxon>
        <taxon>Hypocreales</taxon>
        <taxon>Nectriaceae</taxon>
        <taxon>Fusarium</taxon>
    </lineage>
</organism>
<dbReference type="PANTHER" id="PTHR39603">
    <property type="entry name" value="CYANOVIRIN-N DOMAIN-CONTAINING PROTEIN"/>
    <property type="match status" value="1"/>
</dbReference>
<dbReference type="VEuPathDB" id="FungiDB:FGRAMPH1_01G12195"/>
<keyword evidence="1" id="KW-0812">Transmembrane</keyword>
<protein>
    <submittedName>
        <fullName evidence="2">Chromosome 2, complete genome</fullName>
    </submittedName>
</protein>
<dbReference type="AlphaFoldDB" id="A0A1C3YML7"/>
<gene>
    <name evidence="2" type="ORF">FGRAMPH1_01T12195</name>
</gene>
<evidence type="ECO:0000256" key="1">
    <source>
        <dbReference type="SAM" id="Phobius"/>
    </source>
</evidence>
<evidence type="ECO:0000313" key="3">
    <source>
        <dbReference type="Proteomes" id="UP000070720"/>
    </source>
</evidence>
<dbReference type="InParanoid" id="A0A1C3YML7"/>
<keyword evidence="3" id="KW-1185">Reference proteome</keyword>
<proteinExistence type="predicted"/>
<reference evidence="3" key="2">
    <citation type="journal article" date="2010" name="Nature">
        <title>Comparative genomics reveals mobile pathogenicity chromosomes in Fusarium.</title>
        <authorList>
            <person name="Ma L.J."/>
            <person name="van der Does H.C."/>
            <person name="Borkovich K.A."/>
            <person name="Coleman J.J."/>
            <person name="Daboussi M.J."/>
            <person name="Di Pietro A."/>
            <person name="Dufresne M."/>
            <person name="Freitag M."/>
            <person name="Grabherr M."/>
            <person name="Henrissat B."/>
            <person name="Houterman P.M."/>
            <person name="Kang S."/>
            <person name="Shim W.B."/>
            <person name="Woloshuk C."/>
            <person name="Xie X."/>
            <person name="Xu J.R."/>
            <person name="Antoniw J."/>
            <person name="Baker S.E."/>
            <person name="Bluhm B.H."/>
            <person name="Breakspear A."/>
            <person name="Brown D.W."/>
            <person name="Butchko R.A."/>
            <person name="Chapman S."/>
            <person name="Coulson R."/>
            <person name="Coutinho P.M."/>
            <person name="Danchin E.G."/>
            <person name="Diener A."/>
            <person name="Gale L.R."/>
            <person name="Gardiner D.M."/>
            <person name="Goff S."/>
            <person name="Hammond-Kosack K.E."/>
            <person name="Hilburn K."/>
            <person name="Hua-Van A."/>
            <person name="Jonkers W."/>
            <person name="Kazan K."/>
            <person name="Kodira C.D."/>
            <person name="Koehrsen M."/>
            <person name="Kumar L."/>
            <person name="Lee Y.H."/>
            <person name="Li L."/>
            <person name="Manners J.M."/>
            <person name="Miranda-Saavedra D."/>
            <person name="Mukherjee M."/>
            <person name="Park G."/>
            <person name="Park J."/>
            <person name="Park S.Y."/>
            <person name="Proctor R.H."/>
            <person name="Regev A."/>
            <person name="Ruiz-Roldan M.C."/>
            <person name="Sain D."/>
            <person name="Sakthikumar S."/>
            <person name="Sykes S."/>
            <person name="Schwartz D.C."/>
            <person name="Turgeon B.G."/>
            <person name="Wapinski I."/>
            <person name="Yoder O."/>
            <person name="Young S."/>
            <person name="Zeng Q."/>
            <person name="Zhou S."/>
            <person name="Galagan J."/>
            <person name="Cuomo C.A."/>
            <person name="Kistler H.C."/>
            <person name="Rep M."/>
        </authorList>
    </citation>
    <scope>GENOME REANNOTATION</scope>
    <source>
        <strain evidence="3">ATCC MYA-4620 / CBS 123657 / FGSC 9075 / NRRL 31084 / PH-1</strain>
    </source>
</reference>
<sequence length="160" mass="17387">MHRLFFLYQYTELIIYSQSHIKPPNMVNFVTSITLLLTAVSTVVALPNTLEKRAVTCRDDRPNSELANANEAAACIDYLASLGNQACVATISGQSFCRRGDTQITGLARGAPTRTSTCQEVARGAGLILDRCTRGDGKVRGANEAWGNGNLLVDIRRVVQ</sequence>
<keyword evidence="1" id="KW-0472">Membrane</keyword>
<accession>A0A1C3YML7</accession>